<dbReference type="PATRIC" id="fig|447.4.peg.2595"/>
<sequence>MTEKNKTKPKKTPEKTELTPSMLLIIDLVSILFSLMPSVAAFSLTGLFIYHGYAGTWLVLLAAPFVLFASFILIIAAIRLCLPRLKPGRYKREMNQMTVAWFCHFALARSAKVVGLTPLLQTFNVIKFFYWRALGANVSFQIVNSFDIDFVDCPLITIGKNVTLGSGVSISCHSDVGSLLFLAPVIIEDNVFIGMSTAIGPGTTIKKGCWIGYGNTFVNQVVEENTRFGNLRPTPDIE</sequence>
<keyword evidence="1" id="KW-0472">Membrane</keyword>
<evidence type="ECO:0000313" key="3">
    <source>
        <dbReference type="Proteomes" id="UP000054695"/>
    </source>
</evidence>
<accession>A0A0W0RII7</accession>
<dbReference type="EMBL" id="LNXU01000032">
    <property type="protein sequence ID" value="KTC70867.1"/>
    <property type="molecule type" value="Genomic_DNA"/>
</dbReference>
<dbReference type="SUPFAM" id="SSF51161">
    <property type="entry name" value="Trimeric LpxA-like enzymes"/>
    <property type="match status" value="1"/>
</dbReference>
<gene>
    <name evidence="2" type="ORF">Lboz_2444</name>
</gene>
<dbReference type="Pfam" id="PF14602">
    <property type="entry name" value="Hexapep_2"/>
    <property type="match status" value="1"/>
</dbReference>
<reference evidence="2 3" key="1">
    <citation type="submission" date="2015-11" db="EMBL/GenBank/DDBJ databases">
        <title>Genomic analysis of 38 Legionella species identifies large and diverse effector repertoires.</title>
        <authorList>
            <person name="Burstein D."/>
            <person name="Amaro F."/>
            <person name="Zusman T."/>
            <person name="Lifshitz Z."/>
            <person name="Cohen O."/>
            <person name="Gilbert J.A."/>
            <person name="Pupko T."/>
            <person name="Shuman H.A."/>
            <person name="Segal G."/>
        </authorList>
    </citation>
    <scope>NUCLEOTIDE SEQUENCE [LARGE SCALE GENOMIC DNA]</scope>
    <source>
        <strain evidence="2 3">WIGA</strain>
    </source>
</reference>
<keyword evidence="1" id="KW-1133">Transmembrane helix</keyword>
<keyword evidence="2" id="KW-0808">Transferase</keyword>
<evidence type="ECO:0000256" key="1">
    <source>
        <dbReference type="SAM" id="Phobius"/>
    </source>
</evidence>
<evidence type="ECO:0000313" key="2">
    <source>
        <dbReference type="EMBL" id="KTC70867.1"/>
    </source>
</evidence>
<dbReference type="InterPro" id="IPR011004">
    <property type="entry name" value="Trimer_LpxA-like_sf"/>
</dbReference>
<keyword evidence="3" id="KW-1185">Reference proteome</keyword>
<protein>
    <submittedName>
        <fullName evidence="2">2,3,4,5-tetrahydropyridine-2,6-carboxylate N-succinyltransferase</fullName>
    </submittedName>
</protein>
<dbReference type="GO" id="GO:0016740">
    <property type="term" value="F:transferase activity"/>
    <property type="evidence" value="ECO:0007669"/>
    <property type="project" value="UniProtKB-KW"/>
</dbReference>
<dbReference type="InterPro" id="IPR001451">
    <property type="entry name" value="Hexapep"/>
</dbReference>
<dbReference type="AlphaFoldDB" id="A0A0W0RII7"/>
<dbReference type="Gene3D" id="2.160.10.10">
    <property type="entry name" value="Hexapeptide repeat proteins"/>
    <property type="match status" value="1"/>
</dbReference>
<name>A0A0W0RII7_LEGBO</name>
<proteinExistence type="predicted"/>
<dbReference type="Proteomes" id="UP000054695">
    <property type="component" value="Unassembled WGS sequence"/>
</dbReference>
<comment type="caution">
    <text evidence="2">The sequence shown here is derived from an EMBL/GenBank/DDBJ whole genome shotgun (WGS) entry which is preliminary data.</text>
</comment>
<keyword evidence="1" id="KW-0812">Transmembrane</keyword>
<feature type="transmembrane region" description="Helical" evidence="1">
    <location>
        <begin position="56"/>
        <end position="82"/>
    </location>
</feature>
<dbReference type="STRING" id="447.Lboz_2444"/>
<organism evidence="2 3">
    <name type="scientific">Legionella bozemanae</name>
    <name type="common">Fluoribacter bozemanae</name>
    <dbReference type="NCBI Taxonomy" id="447"/>
    <lineage>
        <taxon>Bacteria</taxon>
        <taxon>Pseudomonadati</taxon>
        <taxon>Pseudomonadota</taxon>
        <taxon>Gammaproteobacteria</taxon>
        <taxon>Legionellales</taxon>
        <taxon>Legionellaceae</taxon>
        <taxon>Legionella</taxon>
    </lineage>
</organism>
<dbReference type="RefSeq" id="WP_058460058.1">
    <property type="nucleotide sequence ID" value="NZ_CAAAIY010000005.1"/>
</dbReference>
<feature type="transmembrane region" description="Helical" evidence="1">
    <location>
        <begin position="21"/>
        <end position="50"/>
    </location>
</feature>
<dbReference type="OrthoDB" id="5650211at2"/>